<dbReference type="AlphaFoldDB" id="F5Y7L4"/>
<keyword evidence="2" id="KW-1185">Reference proteome</keyword>
<protein>
    <submittedName>
        <fullName evidence="1">Uncharacterized protein</fullName>
    </submittedName>
</protein>
<dbReference type="STRING" id="545695.TREAZ_1064"/>
<proteinExistence type="predicted"/>
<dbReference type="RefSeq" id="WP_015710924.1">
    <property type="nucleotide sequence ID" value="NC_015577.1"/>
</dbReference>
<dbReference type="eggNOG" id="ENOG5032UAR">
    <property type="taxonomic scope" value="Bacteria"/>
</dbReference>
<reference evidence="1 2" key="2">
    <citation type="journal article" date="2011" name="ISME J.">
        <title>RNA-seq reveals cooperative metabolic interactions between two termite-gut spirochete species in co-culture.</title>
        <authorList>
            <person name="Rosenthal A.Z."/>
            <person name="Matson E.G."/>
            <person name="Eldar A."/>
            <person name="Leadbetter J.R."/>
        </authorList>
    </citation>
    <scope>NUCLEOTIDE SEQUENCE [LARGE SCALE GENOMIC DNA]</scope>
    <source>
        <strain evidence="2">ATCC BAA-888 / DSM 13862 / ZAS-9</strain>
    </source>
</reference>
<dbReference type="EMBL" id="CP001841">
    <property type="protein sequence ID" value="AEF81633.1"/>
    <property type="molecule type" value="Genomic_DNA"/>
</dbReference>
<dbReference type="KEGG" id="taz:TREAZ_1064"/>
<gene>
    <name evidence="1" type="ordered locus">TREAZ_1064</name>
</gene>
<reference evidence="2" key="1">
    <citation type="submission" date="2009-12" db="EMBL/GenBank/DDBJ databases">
        <title>Complete sequence of Treponema azotonutricium strain ZAS-9.</title>
        <authorList>
            <person name="Tetu S.G."/>
            <person name="Matson E."/>
            <person name="Ren Q."/>
            <person name="Seshadri R."/>
            <person name="Elbourne L."/>
            <person name="Hassan K.A."/>
            <person name="Durkin A."/>
            <person name="Radune D."/>
            <person name="Mohamoud Y."/>
            <person name="Shay R."/>
            <person name="Jin S."/>
            <person name="Zhang X."/>
            <person name="Lucey K."/>
            <person name="Ballor N.R."/>
            <person name="Ottesen E."/>
            <person name="Rosenthal R."/>
            <person name="Allen A."/>
            <person name="Leadbetter J.R."/>
            <person name="Paulsen I.T."/>
        </authorList>
    </citation>
    <scope>NUCLEOTIDE SEQUENCE [LARGE SCALE GENOMIC DNA]</scope>
    <source>
        <strain evidence="2">ATCC BAA-888 / DSM 13862 / ZAS-9</strain>
    </source>
</reference>
<dbReference type="InParanoid" id="F5Y7L4"/>
<name>F5Y7L4_LEAAZ</name>
<sequence length="140" mass="16538">MKIEFEIADELAIIIPRSQLLITAANPETYAEPIERLMKQLEKCPKLYKTDGKDEHPAIFHYFYGGTDIFICEYDKEDTMFGYTILNDDLENSEWGYTSVSEICRIAPLNIDYWFEEQTIEEALYKRNPNYFKKPKSLQE</sequence>
<dbReference type="HOGENOM" id="CLU_1844225_0_0_12"/>
<dbReference type="OrthoDB" id="353419at2"/>
<evidence type="ECO:0000313" key="2">
    <source>
        <dbReference type="Proteomes" id="UP000009222"/>
    </source>
</evidence>
<accession>F5Y7L4</accession>
<organism evidence="1 2">
    <name type="scientific">Leadbettera azotonutricia (strain ATCC BAA-888 / DSM 13862 / ZAS-9)</name>
    <name type="common">Treponema azotonutricium</name>
    <dbReference type="NCBI Taxonomy" id="545695"/>
    <lineage>
        <taxon>Bacteria</taxon>
        <taxon>Pseudomonadati</taxon>
        <taxon>Spirochaetota</taxon>
        <taxon>Spirochaetia</taxon>
        <taxon>Spirochaetales</taxon>
        <taxon>Breznakiellaceae</taxon>
        <taxon>Leadbettera</taxon>
    </lineage>
</organism>
<dbReference type="Proteomes" id="UP000009222">
    <property type="component" value="Chromosome"/>
</dbReference>
<evidence type="ECO:0000313" key="1">
    <source>
        <dbReference type="EMBL" id="AEF81633.1"/>
    </source>
</evidence>